<dbReference type="Gene3D" id="3.40.50.150">
    <property type="entry name" value="Vaccinia Virus protein VP39"/>
    <property type="match status" value="1"/>
</dbReference>
<feature type="domain" description="Methyltransferase" evidence="2">
    <location>
        <begin position="37"/>
        <end position="156"/>
    </location>
</feature>
<gene>
    <name evidence="3" type="ORF">WMO63_22685</name>
</gene>
<comment type="caution">
    <text evidence="3">The sequence shown here is derived from an EMBL/GenBank/DDBJ whole genome shotgun (WGS) entry which is preliminary data.</text>
</comment>
<dbReference type="PANTHER" id="PTHR43861">
    <property type="entry name" value="TRANS-ACONITATE 2-METHYLTRANSFERASE-RELATED"/>
    <property type="match status" value="1"/>
</dbReference>
<evidence type="ECO:0000259" key="2">
    <source>
        <dbReference type="Pfam" id="PF13847"/>
    </source>
</evidence>
<dbReference type="RefSeq" id="WP_349205459.1">
    <property type="nucleotide sequence ID" value="NZ_JBBMFN010000107.1"/>
</dbReference>
<keyword evidence="1" id="KW-0808">Transferase</keyword>
<proteinExistence type="predicted"/>
<dbReference type="Pfam" id="PF13847">
    <property type="entry name" value="Methyltransf_31"/>
    <property type="match status" value="1"/>
</dbReference>
<dbReference type="Proteomes" id="UP001465426">
    <property type="component" value="Unassembled WGS sequence"/>
</dbReference>
<accession>A0ABV1F516</accession>
<evidence type="ECO:0000313" key="3">
    <source>
        <dbReference type="EMBL" id="MEQ2468462.1"/>
    </source>
</evidence>
<evidence type="ECO:0000313" key="4">
    <source>
        <dbReference type="Proteomes" id="UP001465426"/>
    </source>
</evidence>
<dbReference type="InterPro" id="IPR025714">
    <property type="entry name" value="Methyltranfer_dom"/>
</dbReference>
<protein>
    <submittedName>
        <fullName evidence="3">Methyltransferase domain-containing protein</fullName>
    </submittedName>
</protein>
<reference evidence="3 4" key="1">
    <citation type="submission" date="2024-03" db="EMBL/GenBank/DDBJ databases">
        <title>Human intestinal bacterial collection.</title>
        <authorList>
            <person name="Pauvert C."/>
            <person name="Hitch T.C.A."/>
            <person name="Clavel T."/>
        </authorList>
    </citation>
    <scope>NUCLEOTIDE SEQUENCE [LARGE SCALE GENOMIC DNA]</scope>
    <source>
        <strain evidence="3 4">CLA-SR-H024</strain>
    </source>
</reference>
<sequence length="198" mass="22287">MEANVFEQMAKRYDTEDRIELAKVIVKEVRAELENSKSQSLIDYGSGTGLVSLELTDLVDSILLVDSSEQMLEVAKGKIAQKGITNASVLYSDFTKKTTELKSDIIFMSLVLLHIPDTKKILQKLFHILNDGGKLIIVDFDKNENISHPKVHNGFSHEELKEILSEAGFQSSKIKTFYHGKEIFMKKDASMFIACSIK</sequence>
<dbReference type="CDD" id="cd02440">
    <property type="entry name" value="AdoMet_MTases"/>
    <property type="match status" value="1"/>
</dbReference>
<keyword evidence="3" id="KW-0489">Methyltransferase</keyword>
<dbReference type="SUPFAM" id="SSF53335">
    <property type="entry name" value="S-adenosyl-L-methionine-dependent methyltransferases"/>
    <property type="match status" value="1"/>
</dbReference>
<dbReference type="GO" id="GO:0008168">
    <property type="term" value="F:methyltransferase activity"/>
    <property type="evidence" value="ECO:0007669"/>
    <property type="project" value="UniProtKB-KW"/>
</dbReference>
<dbReference type="PANTHER" id="PTHR43861:SF3">
    <property type="entry name" value="PUTATIVE (AFU_ORTHOLOGUE AFUA_2G14390)-RELATED"/>
    <property type="match status" value="1"/>
</dbReference>
<name>A0ABV1F516_9BACI</name>
<keyword evidence="4" id="KW-1185">Reference proteome</keyword>
<dbReference type="InterPro" id="IPR029063">
    <property type="entry name" value="SAM-dependent_MTases_sf"/>
</dbReference>
<dbReference type="GO" id="GO:0032259">
    <property type="term" value="P:methylation"/>
    <property type="evidence" value="ECO:0007669"/>
    <property type="project" value="UniProtKB-KW"/>
</dbReference>
<dbReference type="EMBL" id="JBBMFN010000107">
    <property type="protein sequence ID" value="MEQ2468462.1"/>
    <property type="molecule type" value="Genomic_DNA"/>
</dbReference>
<organism evidence="3 4">
    <name type="scientific">Niallia hominis</name>
    <dbReference type="NCBI Taxonomy" id="3133173"/>
    <lineage>
        <taxon>Bacteria</taxon>
        <taxon>Bacillati</taxon>
        <taxon>Bacillota</taxon>
        <taxon>Bacilli</taxon>
        <taxon>Bacillales</taxon>
        <taxon>Bacillaceae</taxon>
        <taxon>Niallia</taxon>
    </lineage>
</organism>
<evidence type="ECO:0000256" key="1">
    <source>
        <dbReference type="ARBA" id="ARBA00022679"/>
    </source>
</evidence>